<reference evidence="2 3" key="1">
    <citation type="submission" date="2019-07" db="EMBL/GenBank/DDBJ databases">
        <authorList>
            <person name="Jastrzebski P J."/>
            <person name="Paukszto L."/>
            <person name="Jastrzebski P J."/>
        </authorList>
    </citation>
    <scope>NUCLEOTIDE SEQUENCE [LARGE SCALE GENOMIC DNA]</scope>
    <source>
        <strain evidence="2 3">WMS-il1</strain>
    </source>
</reference>
<gene>
    <name evidence="2" type="ORF">WMSIL1_LOCUS3641</name>
</gene>
<dbReference type="AlphaFoldDB" id="A0A564Y8G6"/>
<feature type="compositionally biased region" description="Low complexity" evidence="1">
    <location>
        <begin position="96"/>
        <end position="105"/>
    </location>
</feature>
<proteinExistence type="predicted"/>
<keyword evidence="3" id="KW-1185">Reference proteome</keyword>
<protein>
    <submittedName>
        <fullName evidence="2">Uncharacterized protein</fullName>
    </submittedName>
</protein>
<feature type="region of interest" description="Disordered" evidence="1">
    <location>
        <begin position="95"/>
        <end position="126"/>
    </location>
</feature>
<accession>A0A564Y8G6</accession>
<feature type="region of interest" description="Disordered" evidence="1">
    <location>
        <begin position="1"/>
        <end position="80"/>
    </location>
</feature>
<dbReference type="Proteomes" id="UP000321570">
    <property type="component" value="Unassembled WGS sequence"/>
</dbReference>
<organism evidence="2 3">
    <name type="scientific">Hymenolepis diminuta</name>
    <name type="common">Rat tapeworm</name>
    <dbReference type="NCBI Taxonomy" id="6216"/>
    <lineage>
        <taxon>Eukaryota</taxon>
        <taxon>Metazoa</taxon>
        <taxon>Spiralia</taxon>
        <taxon>Lophotrochozoa</taxon>
        <taxon>Platyhelminthes</taxon>
        <taxon>Cestoda</taxon>
        <taxon>Eucestoda</taxon>
        <taxon>Cyclophyllidea</taxon>
        <taxon>Hymenolepididae</taxon>
        <taxon>Hymenolepis</taxon>
    </lineage>
</organism>
<sequence>MQKERKSFTSKGPGMLFPPKMTKGHCEGREFIASPPPSSVLLLTSSPASPITAKSKNFSDQRHHQHQNIQQLEPQPAYSDGSNTYYVINIDRRRAATSAASPATPKGTLLRPHPTLVIPGPDSSYV</sequence>
<feature type="compositionally biased region" description="Low complexity" evidence="1">
    <location>
        <begin position="39"/>
        <end position="50"/>
    </location>
</feature>
<evidence type="ECO:0000313" key="3">
    <source>
        <dbReference type="Proteomes" id="UP000321570"/>
    </source>
</evidence>
<evidence type="ECO:0000313" key="2">
    <source>
        <dbReference type="EMBL" id="VUZ43585.1"/>
    </source>
</evidence>
<evidence type="ECO:0000256" key="1">
    <source>
        <dbReference type="SAM" id="MobiDB-lite"/>
    </source>
</evidence>
<name>A0A564Y8G6_HYMDI</name>
<dbReference type="EMBL" id="CABIJS010000111">
    <property type="protein sequence ID" value="VUZ43585.1"/>
    <property type="molecule type" value="Genomic_DNA"/>
</dbReference>